<sequence>MRRWARETRAGSARWKRGAASVFAARSADVRATASLETWTESAELLARLIRSVADQAEEKRGRGSFKEFRWGVASVSKASWIVEVDRTACWRCG</sequence>
<dbReference type="InParanoid" id="A0A058ZYA8"/>
<accession>A0A058ZYA8</accession>
<reference evidence="1" key="1">
    <citation type="submission" date="2013-07" db="EMBL/GenBank/DDBJ databases">
        <title>The genome of Eucalyptus grandis.</title>
        <authorList>
            <person name="Schmutz J."/>
            <person name="Hayes R."/>
            <person name="Myburg A."/>
            <person name="Tuskan G."/>
            <person name="Grattapaglia D."/>
            <person name="Rokhsar D.S."/>
        </authorList>
    </citation>
    <scope>NUCLEOTIDE SEQUENCE</scope>
    <source>
        <tissue evidence="1">Leaf extractions</tissue>
    </source>
</reference>
<dbReference type="EMBL" id="KK198763">
    <property type="protein sequence ID" value="KCW46797.1"/>
    <property type="molecule type" value="Genomic_DNA"/>
</dbReference>
<name>A0A058ZYA8_EUCGR</name>
<gene>
    <name evidence="1" type="ORF">EUGRSUZ_K00601</name>
</gene>
<dbReference type="AlphaFoldDB" id="A0A058ZYA8"/>
<organism evidence="1">
    <name type="scientific">Eucalyptus grandis</name>
    <name type="common">Flooded gum</name>
    <dbReference type="NCBI Taxonomy" id="71139"/>
    <lineage>
        <taxon>Eukaryota</taxon>
        <taxon>Viridiplantae</taxon>
        <taxon>Streptophyta</taxon>
        <taxon>Embryophyta</taxon>
        <taxon>Tracheophyta</taxon>
        <taxon>Spermatophyta</taxon>
        <taxon>Magnoliopsida</taxon>
        <taxon>eudicotyledons</taxon>
        <taxon>Gunneridae</taxon>
        <taxon>Pentapetalae</taxon>
        <taxon>rosids</taxon>
        <taxon>malvids</taxon>
        <taxon>Myrtales</taxon>
        <taxon>Myrtaceae</taxon>
        <taxon>Myrtoideae</taxon>
        <taxon>Eucalypteae</taxon>
        <taxon>Eucalyptus</taxon>
    </lineage>
</organism>
<evidence type="ECO:0000313" key="1">
    <source>
        <dbReference type="EMBL" id="KCW46797.1"/>
    </source>
</evidence>
<proteinExistence type="predicted"/>
<dbReference type="Gramene" id="KCW46797">
    <property type="protein sequence ID" value="KCW46797"/>
    <property type="gene ID" value="EUGRSUZ_K00601"/>
</dbReference>
<protein>
    <submittedName>
        <fullName evidence="1">Uncharacterized protein</fullName>
    </submittedName>
</protein>